<dbReference type="OrthoDB" id="9774179at2"/>
<proteinExistence type="inferred from homology"/>
<dbReference type="InterPro" id="IPR029069">
    <property type="entry name" value="HotDog_dom_sf"/>
</dbReference>
<organism evidence="3 4">
    <name type="scientific">Nocardioides scoriae</name>
    <dbReference type="NCBI Taxonomy" id="642780"/>
    <lineage>
        <taxon>Bacteria</taxon>
        <taxon>Bacillati</taxon>
        <taxon>Actinomycetota</taxon>
        <taxon>Actinomycetes</taxon>
        <taxon>Propionibacteriales</taxon>
        <taxon>Nocardioidaceae</taxon>
        <taxon>Nocardioides</taxon>
    </lineage>
</organism>
<dbReference type="STRING" id="642780.SAMN04488570_1290"/>
<evidence type="ECO:0000256" key="1">
    <source>
        <dbReference type="ARBA" id="ARBA00005254"/>
    </source>
</evidence>
<dbReference type="AlphaFoldDB" id="A0A1H1Q146"/>
<dbReference type="RefSeq" id="WP_091727422.1">
    <property type="nucleotide sequence ID" value="NZ_LT629757.1"/>
</dbReference>
<dbReference type="PANTHER" id="PTHR43841:SF1">
    <property type="entry name" value="3-HYDROXYACYL-THIOESTER DEHYDRATASE X"/>
    <property type="match status" value="1"/>
</dbReference>
<name>A0A1H1Q146_9ACTN</name>
<dbReference type="Pfam" id="PF01575">
    <property type="entry name" value="MaoC_dehydratas"/>
    <property type="match status" value="1"/>
</dbReference>
<comment type="similarity">
    <text evidence="1">Belongs to the enoyl-CoA hydratase/isomerase family.</text>
</comment>
<sequence>MTDRTVQGQPGGLPMMLKAALPVLPGVNLLPGVARHGTELPDLVLRREGVAVDPAHVAAYARVCGFEPSQVLPVTYPHMLAFGLHMGIMTDRSFPFPAIGTVHLGNAITSHRPLAPTERLDVSATARDLRPHPKGRVFDLVTEVSADGERVWESTSTYLRVGRGEEGARVEGEPFDVVRGTGLTWRLPGDLGRRYAAVSGDHNPIHLYPLTARAFGFKRQIAHGMWSKARCVAAFANRLGDASRVEVEFKKPVFLPGSVAFGSRTAEDGLDFSLTDPRSGKPHLVGRARRL</sequence>
<evidence type="ECO:0000313" key="4">
    <source>
        <dbReference type="Proteomes" id="UP000198859"/>
    </source>
</evidence>
<keyword evidence="4" id="KW-1185">Reference proteome</keyword>
<protein>
    <submittedName>
        <fullName evidence="3">Acyl dehydratase</fullName>
    </submittedName>
</protein>
<dbReference type="Proteomes" id="UP000198859">
    <property type="component" value="Chromosome I"/>
</dbReference>
<dbReference type="Gene3D" id="3.10.129.10">
    <property type="entry name" value="Hotdog Thioesterase"/>
    <property type="match status" value="1"/>
</dbReference>
<reference evidence="4" key="1">
    <citation type="submission" date="2016-10" db="EMBL/GenBank/DDBJ databases">
        <authorList>
            <person name="Varghese N."/>
            <person name="Submissions S."/>
        </authorList>
    </citation>
    <scope>NUCLEOTIDE SEQUENCE [LARGE SCALE GENOMIC DNA]</scope>
    <source>
        <strain evidence="4">DSM 22127</strain>
    </source>
</reference>
<dbReference type="InterPro" id="IPR002539">
    <property type="entry name" value="MaoC-like_dom"/>
</dbReference>
<gene>
    <name evidence="3" type="ORF">SAMN04488570_1290</name>
</gene>
<dbReference type="SUPFAM" id="SSF54637">
    <property type="entry name" value="Thioesterase/thiol ester dehydrase-isomerase"/>
    <property type="match status" value="2"/>
</dbReference>
<accession>A0A1H1Q146</accession>
<evidence type="ECO:0000259" key="2">
    <source>
        <dbReference type="Pfam" id="PF01575"/>
    </source>
</evidence>
<dbReference type="EMBL" id="LT629757">
    <property type="protein sequence ID" value="SDS17145.1"/>
    <property type="molecule type" value="Genomic_DNA"/>
</dbReference>
<feature type="domain" description="MaoC-like" evidence="2">
    <location>
        <begin position="193"/>
        <end position="258"/>
    </location>
</feature>
<dbReference type="PANTHER" id="PTHR43841">
    <property type="entry name" value="3-HYDROXYACYL-THIOESTER DEHYDRATASE HTDX-RELATED"/>
    <property type="match status" value="1"/>
</dbReference>
<evidence type="ECO:0000313" key="3">
    <source>
        <dbReference type="EMBL" id="SDS17145.1"/>
    </source>
</evidence>